<dbReference type="EMBL" id="KB320434">
    <property type="protein sequence ID" value="ELW72228.1"/>
    <property type="molecule type" value="Genomic_DNA"/>
</dbReference>
<evidence type="ECO:0000313" key="3">
    <source>
        <dbReference type="Proteomes" id="UP000011518"/>
    </source>
</evidence>
<feature type="compositionally biased region" description="Basic and acidic residues" evidence="1">
    <location>
        <begin position="1"/>
        <end position="13"/>
    </location>
</feature>
<evidence type="ECO:0000313" key="2">
    <source>
        <dbReference type="EMBL" id="ELW72228.1"/>
    </source>
</evidence>
<name>L9LBE4_TUPCH</name>
<organism evidence="2 3">
    <name type="scientific">Tupaia chinensis</name>
    <name type="common">Chinese tree shrew</name>
    <name type="synonym">Tupaia belangeri chinensis</name>
    <dbReference type="NCBI Taxonomy" id="246437"/>
    <lineage>
        <taxon>Eukaryota</taxon>
        <taxon>Metazoa</taxon>
        <taxon>Chordata</taxon>
        <taxon>Craniata</taxon>
        <taxon>Vertebrata</taxon>
        <taxon>Euteleostomi</taxon>
        <taxon>Mammalia</taxon>
        <taxon>Eutheria</taxon>
        <taxon>Euarchontoglires</taxon>
        <taxon>Scandentia</taxon>
        <taxon>Tupaiidae</taxon>
        <taxon>Tupaia</taxon>
    </lineage>
</organism>
<reference evidence="3" key="2">
    <citation type="journal article" date="2013" name="Nat. Commun.">
        <title>Genome of the Chinese tree shrew.</title>
        <authorList>
            <person name="Fan Y."/>
            <person name="Huang Z.Y."/>
            <person name="Cao C.C."/>
            <person name="Chen C.S."/>
            <person name="Chen Y.X."/>
            <person name="Fan D.D."/>
            <person name="He J."/>
            <person name="Hou H.L."/>
            <person name="Hu L."/>
            <person name="Hu X.T."/>
            <person name="Jiang X.T."/>
            <person name="Lai R."/>
            <person name="Lang Y.S."/>
            <person name="Liang B."/>
            <person name="Liao S.G."/>
            <person name="Mu D."/>
            <person name="Ma Y.Y."/>
            <person name="Niu Y.Y."/>
            <person name="Sun X.Q."/>
            <person name="Xia J.Q."/>
            <person name="Xiao J."/>
            <person name="Xiong Z.Q."/>
            <person name="Xu L."/>
            <person name="Yang L."/>
            <person name="Zhang Y."/>
            <person name="Zhao W."/>
            <person name="Zhao X.D."/>
            <person name="Zheng Y.T."/>
            <person name="Zhou J.M."/>
            <person name="Zhu Y.B."/>
            <person name="Zhang G.J."/>
            <person name="Wang J."/>
            <person name="Yao Y.G."/>
        </authorList>
    </citation>
    <scope>NUCLEOTIDE SEQUENCE [LARGE SCALE GENOMIC DNA]</scope>
</reference>
<dbReference type="Proteomes" id="UP000011518">
    <property type="component" value="Unassembled WGS sequence"/>
</dbReference>
<proteinExistence type="predicted"/>
<sequence>MHASRAESSDVPRPRQGPPRVGDAGTDAAASVPLKTQQPGRSSIKHSSKNGRMQQVNAGDNAFRPLGASEEAMFGRLTGTATAMLRGRAPVCGLEIRATEPHVAEHTVHAPVT</sequence>
<feature type="region of interest" description="Disordered" evidence="1">
    <location>
        <begin position="1"/>
        <end position="62"/>
    </location>
</feature>
<keyword evidence="3" id="KW-1185">Reference proteome</keyword>
<accession>L9LBE4</accession>
<dbReference type="AlphaFoldDB" id="L9LBE4"/>
<protein>
    <submittedName>
        <fullName evidence="2">Uncharacterized protein</fullName>
    </submittedName>
</protein>
<gene>
    <name evidence="2" type="ORF">TREES_T100008319</name>
</gene>
<reference evidence="3" key="1">
    <citation type="submission" date="2012-07" db="EMBL/GenBank/DDBJ databases">
        <title>Genome of the Chinese tree shrew, a rising model animal genetically related to primates.</title>
        <authorList>
            <person name="Zhang G."/>
            <person name="Fan Y."/>
            <person name="Yao Y."/>
            <person name="Huang Z."/>
        </authorList>
    </citation>
    <scope>NUCLEOTIDE SEQUENCE [LARGE SCALE GENOMIC DNA]</scope>
</reference>
<dbReference type="InParanoid" id="L9LBE4"/>
<evidence type="ECO:0000256" key="1">
    <source>
        <dbReference type="SAM" id="MobiDB-lite"/>
    </source>
</evidence>